<dbReference type="GO" id="GO:0032049">
    <property type="term" value="P:cardiolipin biosynthetic process"/>
    <property type="evidence" value="ECO:0007669"/>
    <property type="project" value="UniProtKB-UniRule"/>
</dbReference>
<keyword evidence="10 20" id="KW-0548">Nucleotidyltransferase</keyword>
<evidence type="ECO:0000256" key="4">
    <source>
        <dbReference type="ARBA" id="ARBA00005189"/>
    </source>
</evidence>
<protein>
    <recommendedName>
        <fullName evidence="7 20">Phosphatidate cytidylyltransferase, mitochondrial</fullName>
        <ecNumber evidence="6 20">2.7.7.41</ecNumber>
    </recommendedName>
    <alternativeName>
        <fullName evidence="18 20">CDP-diacylglycerol synthase</fullName>
    </alternativeName>
    <alternativeName>
        <fullName evidence="19 20">Mitochondrial translocator assembly and maintenance protein 41 homolog</fullName>
    </alternativeName>
</protein>
<dbReference type="Pfam" id="PF09139">
    <property type="entry name" value="Tam41_Mmp37"/>
    <property type="match status" value="1"/>
</dbReference>
<evidence type="ECO:0000256" key="20">
    <source>
        <dbReference type="PIRNR" id="PIRNR028840"/>
    </source>
</evidence>
<comment type="pathway">
    <text evidence="4">Lipid metabolism.</text>
</comment>
<evidence type="ECO:0000256" key="11">
    <source>
        <dbReference type="ARBA" id="ARBA00022792"/>
    </source>
</evidence>
<evidence type="ECO:0000256" key="14">
    <source>
        <dbReference type="ARBA" id="ARBA00023128"/>
    </source>
</evidence>
<evidence type="ECO:0000256" key="5">
    <source>
        <dbReference type="ARBA" id="ARBA00005458"/>
    </source>
</evidence>
<dbReference type="GO" id="GO:0005743">
    <property type="term" value="C:mitochondrial inner membrane"/>
    <property type="evidence" value="ECO:0007669"/>
    <property type="project" value="UniProtKB-SubCell"/>
</dbReference>
<comment type="subcellular location">
    <subcellularLocation>
        <location evidence="2 20">Mitochondrion inner membrane</location>
        <topology evidence="2 20">Peripheral membrane protein</topology>
        <orientation evidence="2 20">Matrix side</orientation>
    </subcellularLocation>
</comment>
<dbReference type="GO" id="GO:0004605">
    <property type="term" value="F:phosphatidate cytidylyltransferase activity"/>
    <property type="evidence" value="ECO:0007669"/>
    <property type="project" value="UniProtKB-UniRule"/>
</dbReference>
<dbReference type="InterPro" id="IPR015222">
    <property type="entry name" value="Tam41"/>
</dbReference>
<dbReference type="GeneID" id="100897556"/>
<evidence type="ECO:0000256" key="17">
    <source>
        <dbReference type="ARBA" id="ARBA00023264"/>
    </source>
</evidence>
<proteinExistence type="inferred from homology"/>
<accession>A0AAJ6VYY3</accession>
<comment type="catalytic activity">
    <reaction evidence="20">
        <text>a 1,2-diacyl-sn-glycero-3-phosphate + CTP + H(+) = a CDP-1,2-diacyl-sn-glycerol + diphosphate</text>
        <dbReference type="Rhea" id="RHEA:16229"/>
        <dbReference type="ChEBI" id="CHEBI:15378"/>
        <dbReference type="ChEBI" id="CHEBI:33019"/>
        <dbReference type="ChEBI" id="CHEBI:37563"/>
        <dbReference type="ChEBI" id="CHEBI:58332"/>
        <dbReference type="ChEBI" id="CHEBI:58608"/>
        <dbReference type="EC" id="2.7.7.41"/>
    </reaction>
</comment>
<dbReference type="PANTHER" id="PTHR13619:SF0">
    <property type="entry name" value="PHOSPHATIDATE CYTIDYLYLTRANSFERASE, MITOCHONDRIAL"/>
    <property type="match status" value="1"/>
</dbReference>
<evidence type="ECO:0000256" key="8">
    <source>
        <dbReference type="ARBA" id="ARBA00022516"/>
    </source>
</evidence>
<gene>
    <name evidence="22" type="primary">LOC100897556</name>
</gene>
<dbReference type="EC" id="2.7.7.41" evidence="6 20"/>
<evidence type="ECO:0000256" key="19">
    <source>
        <dbReference type="ARBA" id="ARBA00031502"/>
    </source>
</evidence>
<dbReference type="KEGG" id="goe:100897556"/>
<evidence type="ECO:0000256" key="1">
    <source>
        <dbReference type="ARBA" id="ARBA00001946"/>
    </source>
</evidence>
<dbReference type="PANTHER" id="PTHR13619">
    <property type="entry name" value="PHOSPHATIDATE CYTIDYLYLTRANSFERASE, MITOCHONDRIAL"/>
    <property type="match status" value="1"/>
</dbReference>
<evidence type="ECO:0000313" key="22">
    <source>
        <dbReference type="RefSeq" id="XP_003745439.1"/>
    </source>
</evidence>
<keyword evidence="15 20" id="KW-0472">Membrane</keyword>
<comment type="cofactor">
    <cofactor evidence="1 20">
        <name>Mg(2+)</name>
        <dbReference type="ChEBI" id="CHEBI:18420"/>
    </cofactor>
</comment>
<comment type="similarity">
    <text evidence="5 20">Belongs to the TAM41 family.</text>
</comment>
<keyword evidence="11 20" id="KW-0999">Mitochondrion inner membrane</keyword>
<keyword evidence="9 20" id="KW-0808">Transferase</keyword>
<dbReference type="RefSeq" id="XP_003745439.1">
    <property type="nucleotide sequence ID" value="XM_003745391.1"/>
</dbReference>
<keyword evidence="12 20" id="KW-0460">Magnesium</keyword>
<keyword evidence="8 20" id="KW-0444">Lipid biosynthesis</keyword>
<keyword evidence="13 20" id="KW-0443">Lipid metabolism</keyword>
<dbReference type="Proteomes" id="UP000694867">
    <property type="component" value="Unplaced"/>
</dbReference>
<evidence type="ECO:0000256" key="9">
    <source>
        <dbReference type="ARBA" id="ARBA00022679"/>
    </source>
</evidence>
<organism evidence="21 22">
    <name type="scientific">Galendromus occidentalis</name>
    <name type="common">western predatory mite</name>
    <dbReference type="NCBI Taxonomy" id="34638"/>
    <lineage>
        <taxon>Eukaryota</taxon>
        <taxon>Metazoa</taxon>
        <taxon>Ecdysozoa</taxon>
        <taxon>Arthropoda</taxon>
        <taxon>Chelicerata</taxon>
        <taxon>Arachnida</taxon>
        <taxon>Acari</taxon>
        <taxon>Parasitiformes</taxon>
        <taxon>Mesostigmata</taxon>
        <taxon>Gamasina</taxon>
        <taxon>Phytoseioidea</taxon>
        <taxon>Phytoseiidae</taxon>
        <taxon>Typhlodrominae</taxon>
        <taxon>Galendromus</taxon>
    </lineage>
</organism>
<evidence type="ECO:0000256" key="13">
    <source>
        <dbReference type="ARBA" id="ARBA00023098"/>
    </source>
</evidence>
<comment type="function">
    <text evidence="20">Catalyzes the conversion of phosphatidic acid (PA) to CDP-diacylglycerol (CDP-DAG), an essential intermediate in the synthesis of phosphatidylglycerol, cardiolipin and phosphatidylinositol.</text>
</comment>
<evidence type="ECO:0000256" key="3">
    <source>
        <dbReference type="ARBA" id="ARBA00005119"/>
    </source>
</evidence>
<name>A0AAJ6VYY3_9ACAR</name>
<evidence type="ECO:0000256" key="18">
    <source>
        <dbReference type="ARBA" id="ARBA00029893"/>
    </source>
</evidence>
<sequence>MMAASLPVLASRSILSSLPSVSAAFAYGSAAFKQANNYSRDNMLDLILVVDNPKEFHSENLQRNPHHYSFVRVFGPAFISRLNDAPAYVYYNTAVRIDEQLLKYGVISKDRLISDLLDWDVLYTAGRMHKPINYITDVDTEMSMAQDMNLRSALHTALLTLPETFSLQDLFIRITRLSYDGDFRMLFGEDKNKVANIVKPAMREFEDIYSPFLTSMTTVEWSPGSSQVHQDLSQAARLHHLELLPKSVQHQLLTKWRPGDNRHKDVEDVLKSIARNPSSLCADIVHRSVRSIVRGPALGQSLKGLLTSGPIIATEYVMKKIGKMISSQRRKS</sequence>
<comment type="pathway">
    <text evidence="3 20">Phospholipid metabolism; CDP-diacylglycerol biosynthesis; CDP-diacylglycerol from sn-glycerol 3-phosphate: step 3/3.</text>
</comment>
<evidence type="ECO:0000256" key="6">
    <source>
        <dbReference type="ARBA" id="ARBA00012487"/>
    </source>
</evidence>
<evidence type="ECO:0000256" key="10">
    <source>
        <dbReference type="ARBA" id="ARBA00022695"/>
    </source>
</evidence>
<dbReference type="GO" id="GO:0016024">
    <property type="term" value="P:CDP-diacylglycerol biosynthetic process"/>
    <property type="evidence" value="ECO:0007669"/>
    <property type="project" value="UniProtKB-UniRule"/>
</dbReference>
<keyword evidence="16 20" id="KW-0594">Phospholipid biosynthesis</keyword>
<keyword evidence="17 20" id="KW-1208">Phospholipid metabolism</keyword>
<reference evidence="22" key="1">
    <citation type="submission" date="2025-08" db="UniProtKB">
        <authorList>
            <consortium name="RefSeq"/>
        </authorList>
    </citation>
    <scope>IDENTIFICATION</scope>
</reference>
<keyword evidence="14 20" id="KW-0496">Mitochondrion</keyword>
<evidence type="ECO:0000256" key="12">
    <source>
        <dbReference type="ARBA" id="ARBA00022842"/>
    </source>
</evidence>
<evidence type="ECO:0000256" key="15">
    <source>
        <dbReference type="ARBA" id="ARBA00023136"/>
    </source>
</evidence>
<evidence type="ECO:0000313" key="21">
    <source>
        <dbReference type="Proteomes" id="UP000694867"/>
    </source>
</evidence>
<keyword evidence="21" id="KW-1185">Reference proteome</keyword>
<evidence type="ECO:0000256" key="2">
    <source>
        <dbReference type="ARBA" id="ARBA00004443"/>
    </source>
</evidence>
<dbReference type="PIRSF" id="PIRSF028840">
    <property type="entry name" value="Mmp37"/>
    <property type="match status" value="1"/>
</dbReference>
<evidence type="ECO:0000256" key="16">
    <source>
        <dbReference type="ARBA" id="ARBA00023209"/>
    </source>
</evidence>
<dbReference type="AlphaFoldDB" id="A0AAJ6VYY3"/>
<evidence type="ECO:0000256" key="7">
    <source>
        <dbReference type="ARBA" id="ARBA00018337"/>
    </source>
</evidence>